<keyword evidence="5" id="KW-0012">Acyltransferase</keyword>
<feature type="domain" description="Hydroxymethylglutaryl-coenzyme A synthase C-terminal" evidence="4">
    <location>
        <begin position="264"/>
        <end position="321"/>
    </location>
</feature>
<gene>
    <name evidence="5" type="ORF">BJ987_004461</name>
</gene>
<dbReference type="CDD" id="cd00827">
    <property type="entry name" value="init_cond_enzymes"/>
    <property type="match status" value="1"/>
</dbReference>
<dbReference type="GO" id="GO:0004421">
    <property type="term" value="F:hydroxymethylglutaryl-CoA synthase activity"/>
    <property type="evidence" value="ECO:0007669"/>
    <property type="project" value="UniProtKB-EC"/>
</dbReference>
<dbReference type="EMBL" id="JAGGMR010000001">
    <property type="protein sequence ID" value="MBP2191560.1"/>
    <property type="molecule type" value="Genomic_DNA"/>
</dbReference>
<dbReference type="Gene3D" id="3.40.47.10">
    <property type="match status" value="2"/>
</dbReference>
<proteinExistence type="inferred from homology"/>
<comment type="similarity">
    <text evidence="1">Belongs to the thiolase-like superfamily. HMG-CoA synthase family.</text>
</comment>
<evidence type="ECO:0000256" key="1">
    <source>
        <dbReference type="ARBA" id="ARBA00007061"/>
    </source>
</evidence>
<dbReference type="InterPro" id="IPR013746">
    <property type="entry name" value="HMG_CoA_synt_C_dom"/>
</dbReference>
<evidence type="ECO:0000313" key="6">
    <source>
        <dbReference type="Proteomes" id="UP001519325"/>
    </source>
</evidence>
<feature type="domain" description="Hydroxymethylglutaryl-coenzyme A synthase N-terminal" evidence="3">
    <location>
        <begin position="4"/>
        <end position="168"/>
    </location>
</feature>
<organism evidence="5 6">
    <name type="scientific">Nocardia goodfellowii</name>
    <dbReference type="NCBI Taxonomy" id="882446"/>
    <lineage>
        <taxon>Bacteria</taxon>
        <taxon>Bacillati</taxon>
        <taxon>Actinomycetota</taxon>
        <taxon>Actinomycetes</taxon>
        <taxon>Mycobacteriales</taxon>
        <taxon>Nocardiaceae</taxon>
        <taxon>Nocardia</taxon>
    </lineage>
</organism>
<keyword evidence="2 5" id="KW-0808">Transferase</keyword>
<dbReference type="InterPro" id="IPR011554">
    <property type="entry name" value="HMG_CoA_synthase_prok"/>
</dbReference>
<dbReference type="Proteomes" id="UP001519325">
    <property type="component" value="Unassembled WGS sequence"/>
</dbReference>
<dbReference type="RefSeq" id="WP_209893343.1">
    <property type="nucleotide sequence ID" value="NZ_JAGGMR010000001.1"/>
</dbReference>
<evidence type="ECO:0000313" key="5">
    <source>
        <dbReference type="EMBL" id="MBP2191560.1"/>
    </source>
</evidence>
<reference evidence="5 6" key="1">
    <citation type="submission" date="2021-03" db="EMBL/GenBank/DDBJ databases">
        <title>Sequencing the genomes of 1000 actinobacteria strains.</title>
        <authorList>
            <person name="Klenk H.-P."/>
        </authorList>
    </citation>
    <scope>NUCLEOTIDE SEQUENCE [LARGE SCALE GENOMIC DNA]</scope>
    <source>
        <strain evidence="5 6">DSM 45516</strain>
    </source>
</reference>
<feature type="domain" description="Hydroxymethylglutaryl-coenzyme A synthase C-terminal" evidence="4">
    <location>
        <begin position="177"/>
        <end position="251"/>
    </location>
</feature>
<dbReference type="Pfam" id="PF08540">
    <property type="entry name" value="HMG_CoA_synt_C"/>
    <property type="match status" value="2"/>
</dbReference>
<dbReference type="NCBIfam" id="TIGR01835">
    <property type="entry name" value="HMG-CoA-S_prok"/>
    <property type="match status" value="1"/>
</dbReference>
<protein>
    <submittedName>
        <fullName evidence="5">Hydroxymethylglutaryl-CoA synthase</fullName>
        <ecNumber evidence="5">2.3.3.10</ecNumber>
    </submittedName>
</protein>
<dbReference type="PANTHER" id="PTHR43323:SF2">
    <property type="entry name" value="HYDROXYMETHYLGLUTARYL-COA SYNTHASE"/>
    <property type="match status" value="1"/>
</dbReference>
<dbReference type="PANTHER" id="PTHR43323">
    <property type="entry name" value="3-HYDROXY-3-METHYLGLUTARYL COENZYME A SYNTHASE"/>
    <property type="match status" value="1"/>
</dbReference>
<evidence type="ECO:0000259" key="4">
    <source>
        <dbReference type="Pfam" id="PF08540"/>
    </source>
</evidence>
<sequence>MSLQPVGIHDLAIATTHYVLDHATLARHQGVEVNKYHYGIGQEGMSVPAADEDIVTLAATAAAPILQRHGTTGLRTVLLATETGVDQSKAAGLYLHPLLGLPASTRVVEIKQACYSGTAALQFAAGLIAREPEERVLVIATDIARYDFDTAAEATQGAAAAAILVAADPAIAEIEPVSGVYSADIMDFWRPNYRATAVVDGKLSITAYLDAVEQAFADYRRRGGHDLGQFAAFCYHQPFTKMAYKAHRHLLESQGRPATTSAVETAVGRTTDYNRVVGNSYTASLYLALAALLDQPEDFTGRPIALLSYGSGCVAEFLSARPVSGYRDQLRTDANRDAISNRKPIDYDHYRALRNAQDPTDGGHHVVPDETSGPFRLSALTEHQRIYEKTLG</sequence>
<dbReference type="Pfam" id="PF01154">
    <property type="entry name" value="HMG_CoA_synt_N"/>
    <property type="match status" value="1"/>
</dbReference>
<name>A0ABS4QIS7_9NOCA</name>
<evidence type="ECO:0000259" key="3">
    <source>
        <dbReference type="Pfam" id="PF01154"/>
    </source>
</evidence>
<comment type="caution">
    <text evidence="5">The sequence shown here is derived from an EMBL/GenBank/DDBJ whole genome shotgun (WGS) entry which is preliminary data.</text>
</comment>
<dbReference type="InterPro" id="IPR016039">
    <property type="entry name" value="Thiolase-like"/>
</dbReference>
<keyword evidence="6" id="KW-1185">Reference proteome</keyword>
<dbReference type="EC" id="2.3.3.10" evidence="5"/>
<accession>A0ABS4QIS7</accession>
<evidence type="ECO:0000256" key="2">
    <source>
        <dbReference type="ARBA" id="ARBA00022679"/>
    </source>
</evidence>
<dbReference type="SUPFAM" id="SSF53901">
    <property type="entry name" value="Thiolase-like"/>
    <property type="match status" value="2"/>
</dbReference>
<dbReference type="InterPro" id="IPR013528">
    <property type="entry name" value="HMG_CoA_synth_N"/>
</dbReference>